<feature type="region of interest" description="Disordered" evidence="1">
    <location>
        <begin position="1"/>
        <end position="72"/>
    </location>
</feature>
<evidence type="ECO:0000256" key="1">
    <source>
        <dbReference type="SAM" id="MobiDB-lite"/>
    </source>
</evidence>
<dbReference type="AlphaFoldDB" id="A0A7W9JCY5"/>
<keyword evidence="3" id="KW-1185">Reference proteome</keyword>
<evidence type="ECO:0000313" key="3">
    <source>
        <dbReference type="Proteomes" id="UP000549971"/>
    </source>
</evidence>
<sequence length="204" mass="21299">MTTPDPNTPEPNTPGTSVPVSHAPVFQAPNFDSPQPQVNETSPSTEHSLDAEIPPDAKTSPGGELSPGAAATSSRPLLVVDAANVIGSRPDGWWKDRAGAARRLLTNLAAYQQGPGADTDITVILEGAARPATDAINSDQPLRVVLAPHSGDDTIVDVVADAVAEEATREITVITADRGLRARVEPLGATTTGPNWLHTRLETQ</sequence>
<gene>
    <name evidence="2" type="ORF">HDA39_006603</name>
</gene>
<dbReference type="Proteomes" id="UP000549971">
    <property type="component" value="Unassembled WGS sequence"/>
</dbReference>
<accession>A0A7W9JCY5</accession>
<dbReference type="EMBL" id="JACHMY010000001">
    <property type="protein sequence ID" value="MBB5839869.1"/>
    <property type="molecule type" value="Genomic_DNA"/>
</dbReference>
<name>A0A7W9JCY5_9ACTN</name>
<protein>
    <submittedName>
        <fullName evidence="2">Putative RNA-binding protein with PIN domain</fullName>
    </submittedName>
</protein>
<comment type="caution">
    <text evidence="2">The sequence shown here is derived from an EMBL/GenBank/DDBJ whole genome shotgun (WGS) entry which is preliminary data.</text>
</comment>
<proteinExistence type="predicted"/>
<organism evidence="2 3">
    <name type="scientific">Kribbella italica</name>
    <dbReference type="NCBI Taxonomy" id="1540520"/>
    <lineage>
        <taxon>Bacteria</taxon>
        <taxon>Bacillati</taxon>
        <taxon>Actinomycetota</taxon>
        <taxon>Actinomycetes</taxon>
        <taxon>Propionibacteriales</taxon>
        <taxon>Kribbellaceae</taxon>
        <taxon>Kribbella</taxon>
    </lineage>
</organism>
<reference evidence="2 3" key="1">
    <citation type="submission" date="2020-08" db="EMBL/GenBank/DDBJ databases">
        <title>Sequencing the genomes of 1000 actinobacteria strains.</title>
        <authorList>
            <person name="Klenk H.-P."/>
        </authorList>
    </citation>
    <scope>NUCLEOTIDE SEQUENCE [LARGE SCALE GENOMIC DNA]</scope>
    <source>
        <strain evidence="2 3">DSM 28967</strain>
    </source>
</reference>
<feature type="compositionally biased region" description="Polar residues" evidence="1">
    <location>
        <begin position="30"/>
        <end position="46"/>
    </location>
</feature>
<feature type="compositionally biased region" description="Pro residues" evidence="1">
    <location>
        <begin position="1"/>
        <end position="12"/>
    </location>
</feature>
<dbReference type="RefSeq" id="WP_238356202.1">
    <property type="nucleotide sequence ID" value="NZ_JACHMY010000001.1"/>
</dbReference>
<evidence type="ECO:0000313" key="2">
    <source>
        <dbReference type="EMBL" id="MBB5839869.1"/>
    </source>
</evidence>